<proteinExistence type="inferred from homology"/>
<dbReference type="GO" id="GO:0005737">
    <property type="term" value="C:cytoplasm"/>
    <property type="evidence" value="ECO:0007669"/>
    <property type="project" value="UniProtKB-SubCell"/>
</dbReference>
<dbReference type="HAMAP" id="MF_00746">
    <property type="entry name" value="SprT"/>
    <property type="match status" value="1"/>
</dbReference>
<dbReference type="eggNOG" id="COG3091">
    <property type="taxonomic scope" value="Bacteria"/>
</dbReference>
<dbReference type="PANTHER" id="PTHR38773">
    <property type="entry name" value="PROTEIN SPRT"/>
    <property type="match status" value="1"/>
</dbReference>
<sequence>MTQRSLISRRISIAQQQAVMQCLRNALAQANAQLKTQYPEPKISYQQRGTTAGTAWLQDWEIRLNPVLLLENGQEFIDEVVPHELAHLLVYKQFGKVAPHGREWQWMMGHVLGIEPRRTHKFGVETVSGKTYPYRCGCQLHQLTVRRHNKVMRKESEYRCRQCGQLLSFSPGAISER</sequence>
<dbReference type="HOGENOM" id="CLU_113336_0_1_6"/>
<dbReference type="NCBIfam" id="NF003421">
    <property type="entry name" value="PRK04860.1"/>
    <property type="match status" value="1"/>
</dbReference>
<feature type="active site" evidence="7">
    <location>
        <position position="84"/>
    </location>
</feature>
<comment type="cofactor">
    <cofactor evidence="7">
        <name>Zn(2+)</name>
        <dbReference type="ChEBI" id="CHEBI:29105"/>
    </cofactor>
    <text evidence="7">Binds 1 zinc ion.</text>
</comment>
<keyword evidence="4 7" id="KW-0963">Cytoplasm</keyword>
<dbReference type="RefSeq" id="WP_025798691.1">
    <property type="nucleotide sequence ID" value="NZ_CP009706.1"/>
</dbReference>
<keyword evidence="6 7" id="KW-0862">Zinc</keyword>
<dbReference type="InterPro" id="IPR023483">
    <property type="entry name" value="Uncharacterised_SprT"/>
</dbReference>
<reference evidence="9 10" key="1">
    <citation type="journal article" date="2014" name="Gut Pathog.">
        <title>Gene clusters of Hafnia alvei strain FB1 important in survival and pathogenesis: a draft genome perspective.</title>
        <authorList>
            <person name="Tan J.Y."/>
            <person name="Yin W.F."/>
            <person name="Chan K.G."/>
        </authorList>
    </citation>
    <scope>NUCLEOTIDE SEQUENCE [LARGE SCALE GENOMIC DNA]</scope>
    <source>
        <strain evidence="9 10">FB1</strain>
    </source>
</reference>
<feature type="binding site" evidence="7">
    <location>
        <position position="83"/>
    </location>
    <ligand>
        <name>Zn(2+)</name>
        <dbReference type="ChEBI" id="CHEBI:29105"/>
    </ligand>
</feature>
<dbReference type="GO" id="GO:0006950">
    <property type="term" value="P:response to stress"/>
    <property type="evidence" value="ECO:0007669"/>
    <property type="project" value="UniProtKB-ARBA"/>
</dbReference>
<keyword evidence="5 7" id="KW-0479">Metal-binding</keyword>
<evidence type="ECO:0000313" key="9">
    <source>
        <dbReference type="EMBL" id="AIU71455.1"/>
    </source>
</evidence>
<dbReference type="Pfam" id="PF10263">
    <property type="entry name" value="SprT-like"/>
    <property type="match status" value="1"/>
</dbReference>
<gene>
    <name evidence="7" type="primary">sprT</name>
    <name evidence="9" type="ORF">AT03_03000</name>
</gene>
<evidence type="ECO:0000256" key="3">
    <source>
        <dbReference type="ARBA" id="ARBA00020082"/>
    </source>
</evidence>
<dbReference type="InterPro" id="IPR006640">
    <property type="entry name" value="SprT-like_domain"/>
</dbReference>
<dbReference type="SMART" id="SM00731">
    <property type="entry name" value="SprT"/>
    <property type="match status" value="1"/>
</dbReference>
<keyword evidence="10" id="KW-1185">Reference proteome</keyword>
<dbReference type="GO" id="GO:0008270">
    <property type="term" value="F:zinc ion binding"/>
    <property type="evidence" value="ECO:0007669"/>
    <property type="project" value="UniProtKB-UniRule"/>
</dbReference>
<dbReference type="PANTHER" id="PTHR38773:SF1">
    <property type="entry name" value="PROTEIN SPRT"/>
    <property type="match status" value="1"/>
</dbReference>
<evidence type="ECO:0000256" key="1">
    <source>
        <dbReference type="ARBA" id="ARBA00004496"/>
    </source>
</evidence>
<dbReference type="AlphaFoldDB" id="A0A097QYA3"/>
<evidence type="ECO:0000259" key="8">
    <source>
        <dbReference type="SMART" id="SM00731"/>
    </source>
</evidence>
<evidence type="ECO:0000313" key="10">
    <source>
        <dbReference type="Proteomes" id="UP000029986"/>
    </source>
</evidence>
<evidence type="ECO:0000256" key="6">
    <source>
        <dbReference type="ARBA" id="ARBA00022833"/>
    </source>
</evidence>
<protein>
    <recommendedName>
        <fullName evidence="3 7">Protein SprT</fullName>
    </recommendedName>
</protein>
<evidence type="ECO:0000256" key="5">
    <source>
        <dbReference type="ARBA" id="ARBA00022723"/>
    </source>
</evidence>
<dbReference type="Pfam" id="PF17283">
    <property type="entry name" value="Zn_ribbon_SprT"/>
    <property type="match status" value="1"/>
</dbReference>
<comment type="similarity">
    <text evidence="2 7">Belongs to the SprT family.</text>
</comment>
<dbReference type="KEGG" id="hav:AT03_03000"/>
<dbReference type="OrthoDB" id="267364at2"/>
<name>A0A097QYA3_HAFAL</name>
<organism evidence="9 10">
    <name type="scientific">Hafnia alvei FB1</name>
    <dbReference type="NCBI Taxonomy" id="1453496"/>
    <lineage>
        <taxon>Bacteria</taxon>
        <taxon>Pseudomonadati</taxon>
        <taxon>Pseudomonadota</taxon>
        <taxon>Gammaproteobacteria</taxon>
        <taxon>Enterobacterales</taxon>
        <taxon>Hafniaceae</taxon>
        <taxon>Hafnia</taxon>
    </lineage>
</organism>
<evidence type="ECO:0000256" key="7">
    <source>
        <dbReference type="HAMAP-Rule" id="MF_00746"/>
    </source>
</evidence>
<feature type="binding site" evidence="7">
    <location>
        <position position="87"/>
    </location>
    <ligand>
        <name>Zn(2+)</name>
        <dbReference type="ChEBI" id="CHEBI:29105"/>
    </ligand>
</feature>
<evidence type="ECO:0000256" key="2">
    <source>
        <dbReference type="ARBA" id="ARBA00006591"/>
    </source>
</evidence>
<dbReference type="Proteomes" id="UP000029986">
    <property type="component" value="Chromosome"/>
</dbReference>
<evidence type="ECO:0000256" key="4">
    <source>
        <dbReference type="ARBA" id="ARBA00022490"/>
    </source>
</evidence>
<dbReference type="EMBL" id="CP009706">
    <property type="protein sequence ID" value="AIU71455.1"/>
    <property type="molecule type" value="Genomic_DNA"/>
</dbReference>
<accession>A0A097QYA3</accession>
<dbReference type="InterPro" id="IPR035240">
    <property type="entry name" value="SprT_Zn_ribbon"/>
</dbReference>
<dbReference type="PATRIC" id="fig|1453496.5.peg.595"/>
<dbReference type="Gene3D" id="3.30.2010.10">
    <property type="entry name" value="Metalloproteases ('zincins'), catalytic domain"/>
    <property type="match status" value="1"/>
</dbReference>
<feature type="domain" description="SprT-like" evidence="8">
    <location>
        <begin position="21"/>
        <end position="170"/>
    </location>
</feature>
<comment type="subcellular location">
    <subcellularLocation>
        <location evidence="1 7">Cytoplasm</location>
    </subcellularLocation>
</comment>